<proteinExistence type="predicted"/>
<keyword evidence="2" id="KW-0175">Coiled coil</keyword>
<dbReference type="CDD" id="cd12797">
    <property type="entry name" value="M23_peptidase"/>
    <property type="match status" value="1"/>
</dbReference>
<dbReference type="GO" id="GO:0004222">
    <property type="term" value="F:metalloendopeptidase activity"/>
    <property type="evidence" value="ECO:0007669"/>
    <property type="project" value="TreeGrafter"/>
</dbReference>
<dbReference type="Pfam" id="PF01551">
    <property type="entry name" value="Peptidase_M23"/>
    <property type="match status" value="1"/>
</dbReference>
<name>A0A940IEE4_9BACT</name>
<feature type="chain" id="PRO_5037116786" evidence="4">
    <location>
        <begin position="23"/>
        <end position="400"/>
    </location>
</feature>
<organism evidence="6 7">
    <name type="scientific">Candidatus Aphodosoma intestinipullorum</name>
    <dbReference type="NCBI Taxonomy" id="2840674"/>
    <lineage>
        <taxon>Bacteria</taxon>
        <taxon>Pseudomonadati</taxon>
        <taxon>Bacteroidota</taxon>
        <taxon>Bacteroidia</taxon>
        <taxon>Bacteroidales</taxon>
        <taxon>Candidatus Aphodosoma</taxon>
    </lineage>
</organism>
<dbReference type="Gene3D" id="6.10.250.3150">
    <property type="match status" value="1"/>
</dbReference>
<comment type="caution">
    <text evidence="6">The sequence shown here is derived from an EMBL/GenBank/DDBJ whole genome shotgun (WGS) entry which is preliminary data.</text>
</comment>
<dbReference type="InterPro" id="IPR016047">
    <property type="entry name" value="M23ase_b-sheet_dom"/>
</dbReference>
<evidence type="ECO:0000313" key="6">
    <source>
        <dbReference type="EMBL" id="MBO8439291.1"/>
    </source>
</evidence>
<reference evidence="6" key="1">
    <citation type="submission" date="2020-10" db="EMBL/GenBank/DDBJ databases">
        <authorList>
            <person name="Gilroy R."/>
        </authorList>
    </citation>
    <scope>NUCLEOTIDE SEQUENCE</scope>
    <source>
        <strain evidence="6">3924</strain>
    </source>
</reference>
<evidence type="ECO:0000259" key="5">
    <source>
        <dbReference type="Pfam" id="PF01551"/>
    </source>
</evidence>
<dbReference type="SUPFAM" id="SSF51261">
    <property type="entry name" value="Duplicated hybrid motif"/>
    <property type="match status" value="1"/>
</dbReference>
<evidence type="ECO:0000313" key="7">
    <source>
        <dbReference type="Proteomes" id="UP000712007"/>
    </source>
</evidence>
<evidence type="ECO:0000256" key="1">
    <source>
        <dbReference type="ARBA" id="ARBA00022729"/>
    </source>
</evidence>
<dbReference type="PANTHER" id="PTHR21666">
    <property type="entry name" value="PEPTIDASE-RELATED"/>
    <property type="match status" value="1"/>
</dbReference>
<accession>A0A940IEE4</accession>
<keyword evidence="1 4" id="KW-0732">Signal</keyword>
<protein>
    <submittedName>
        <fullName evidence="6">Peptidoglycan DD-metalloendopeptidase family protein</fullName>
    </submittedName>
</protein>
<feature type="signal peptide" evidence="4">
    <location>
        <begin position="1"/>
        <end position="22"/>
    </location>
</feature>
<dbReference type="InterPro" id="IPR011055">
    <property type="entry name" value="Dup_hybrid_motif"/>
</dbReference>
<dbReference type="InterPro" id="IPR050570">
    <property type="entry name" value="Cell_wall_metabolism_enzyme"/>
</dbReference>
<dbReference type="Gene3D" id="2.70.70.10">
    <property type="entry name" value="Glucose Permease (Domain IIA)"/>
    <property type="match status" value="1"/>
</dbReference>
<feature type="region of interest" description="Disordered" evidence="3">
    <location>
        <begin position="210"/>
        <end position="229"/>
    </location>
</feature>
<dbReference type="PANTHER" id="PTHR21666:SF289">
    <property type="entry name" value="L-ALA--D-GLU ENDOPEPTIDASE"/>
    <property type="match status" value="1"/>
</dbReference>
<dbReference type="Proteomes" id="UP000712007">
    <property type="component" value="Unassembled WGS sequence"/>
</dbReference>
<dbReference type="AlphaFoldDB" id="A0A940IEE4"/>
<evidence type="ECO:0000256" key="3">
    <source>
        <dbReference type="SAM" id="MobiDB-lite"/>
    </source>
</evidence>
<feature type="coiled-coil region" evidence="2">
    <location>
        <begin position="25"/>
        <end position="115"/>
    </location>
</feature>
<reference evidence="6" key="2">
    <citation type="journal article" date="2021" name="PeerJ">
        <title>Extensive microbial diversity within the chicken gut microbiome revealed by metagenomics and culture.</title>
        <authorList>
            <person name="Gilroy R."/>
            <person name="Ravi A."/>
            <person name="Getino M."/>
            <person name="Pursley I."/>
            <person name="Horton D.L."/>
            <person name="Alikhan N.F."/>
            <person name="Baker D."/>
            <person name="Gharbi K."/>
            <person name="Hall N."/>
            <person name="Watson M."/>
            <person name="Adriaenssens E.M."/>
            <person name="Foster-Nyarko E."/>
            <person name="Jarju S."/>
            <person name="Secka A."/>
            <person name="Antonio M."/>
            <person name="Oren A."/>
            <person name="Chaudhuri R.R."/>
            <person name="La Ragione R."/>
            <person name="Hildebrand F."/>
            <person name="Pallen M.J."/>
        </authorList>
    </citation>
    <scope>NUCLEOTIDE SEQUENCE</scope>
    <source>
        <strain evidence="6">3924</strain>
    </source>
</reference>
<gene>
    <name evidence="6" type="ORF">IAC51_01420</name>
</gene>
<dbReference type="EMBL" id="JADIMV010000026">
    <property type="protein sequence ID" value="MBO8439291.1"/>
    <property type="molecule type" value="Genomic_DNA"/>
</dbReference>
<feature type="domain" description="M23ase beta-sheet core" evidence="5">
    <location>
        <begin position="301"/>
        <end position="394"/>
    </location>
</feature>
<evidence type="ECO:0000256" key="2">
    <source>
        <dbReference type="SAM" id="Coils"/>
    </source>
</evidence>
<evidence type="ECO:0000256" key="4">
    <source>
        <dbReference type="SAM" id="SignalP"/>
    </source>
</evidence>
<sequence>MKHISYILLLFAALLLPALSGAQTIKELEAKKKKALQELAVTNKLLNETQKNKKGTENKISLLQRSIRKSNEYINALNSEISLLDRNIDSLKVQKDDAERRLERHRQEYARMIQASYFQRKYFSPLLFILSADNFSQAIRRFRYMQEMAGFRRQQAEEIMSLTSQIAAQEGQLLNDRMQKETAMSAKELESQRLERQTVQQREQLKALKRKESSLKQKQKKQQQQADQLNSRIQKLIAEEIKRQNANKSQGGKAMNREEKLVAGNFEKNKGKLPLPVEKGFISGHYGIQPHPFLDKVQVNNKGTYIQTPAGSDARAIFEGEVTQCFSVPGSNNSVIIKHGNYRTVYSNLTTLYVKAGDKVSTKQKIGKVFTDKENDNKTELYIMVYKDTEIQNPEAWLAL</sequence>